<keyword evidence="1" id="KW-0812">Transmembrane</keyword>
<protein>
    <recommendedName>
        <fullName evidence="2">DUF8175 domain-containing protein</fullName>
    </recommendedName>
</protein>
<dbReference type="EMBL" id="CP015221">
    <property type="protein sequence ID" value="AMY26299.1"/>
    <property type="molecule type" value="Genomic_DNA"/>
</dbReference>
<keyword evidence="1" id="KW-0472">Membrane</keyword>
<dbReference type="AlphaFoldDB" id="A0A143QTJ0"/>
<keyword evidence="3" id="KW-0614">Plasmid</keyword>
<dbReference type="KEGG" id="rhs:A3Q41_05044"/>
<proteinExistence type="predicted"/>
<geneLocation type="plasmid" evidence="3 4">
    <name>unnamed1</name>
</geneLocation>
<accession>A0A143QTJ0</accession>
<dbReference type="PATRIC" id="fig|1653479.3.peg.5115"/>
<reference evidence="3 4" key="1">
    <citation type="journal article" date="2016" name="Genome Announc.">
        <title>Complete Genome and Plasmid Sequences for Rhodococcus fascians D188 and Draft Sequences for Rhodococcus Isolates PBTS 1 and PBTS 2.</title>
        <authorList>
            <person name="Stamler R.A."/>
            <person name="Vereecke D."/>
            <person name="Zhang Y."/>
            <person name="Schilkey F."/>
            <person name="Devitt N."/>
            <person name="Randall J.J."/>
        </authorList>
    </citation>
    <scope>NUCLEOTIDE SEQUENCE [LARGE SCALE GENOMIC DNA]</scope>
    <source>
        <strain evidence="3 4">PBTS2</strain>
        <plasmid evidence="3">unnamed1</plasmid>
    </source>
</reference>
<sequence>MTIATHSRTGRRYLTAGAATAITVGLLLAGCGNDETEPQSDAPAAPSIDIHRAPDIASWTTAGSIAVPLGAVDGPTSAPGAPFTGYTQTPQGAALAAIDQSVQLATAVDGRWAEILPAVTVPGQGRDLWAGNRALVSTSGIDPSVAPEIVGYTIEEYSADAADVSIVQRFPDDSLASTLTPVTWSGDDWKLTLPVSDTNPVEDLATLPDDIVDLEGTRQ</sequence>
<organism evidence="3 4">
    <name type="scientific">Rhodococcoides fascians</name>
    <name type="common">Rhodococcus fascians</name>
    <dbReference type="NCBI Taxonomy" id="1828"/>
    <lineage>
        <taxon>Bacteria</taxon>
        <taxon>Bacillati</taxon>
        <taxon>Actinomycetota</taxon>
        <taxon>Actinomycetes</taxon>
        <taxon>Mycobacteriales</taxon>
        <taxon>Nocardiaceae</taxon>
        <taxon>Rhodococcoides</taxon>
    </lineage>
</organism>
<dbReference type="Pfam" id="PF26526">
    <property type="entry name" value="DUF8175"/>
    <property type="match status" value="1"/>
</dbReference>
<dbReference type="Proteomes" id="UP000076038">
    <property type="component" value="Plasmid unnamed1"/>
</dbReference>
<reference evidence="4" key="2">
    <citation type="submission" date="2016-04" db="EMBL/GenBank/DDBJ databases">
        <title>Complete Genome and Plasmid Sequences for Rhodococcus fascians D188 and Draft Sequences for Rhodococcus spp. Isolates PBTS 1 and PBTS 2.</title>
        <authorList>
            <person name="Stamer R."/>
            <person name="Vereecke D."/>
            <person name="Zhang Y."/>
            <person name="Schilkey F."/>
            <person name="Devitt N."/>
            <person name="Randall J."/>
        </authorList>
    </citation>
    <scope>NUCLEOTIDE SEQUENCE [LARGE SCALE GENOMIC DNA]</scope>
    <source>
        <strain evidence="4">PBTS2</strain>
        <plasmid evidence="4">unnamed1</plasmid>
    </source>
</reference>
<keyword evidence="4" id="KW-1185">Reference proteome</keyword>
<gene>
    <name evidence="3" type="ORF">A3Q41_05044</name>
</gene>
<evidence type="ECO:0000313" key="3">
    <source>
        <dbReference type="EMBL" id="AMY26299.1"/>
    </source>
</evidence>
<dbReference type="RefSeq" id="WP_082832246.1">
    <property type="nucleotide sequence ID" value="NZ_CP015221.1"/>
</dbReference>
<name>A0A143QTJ0_RHOFA</name>
<evidence type="ECO:0000256" key="1">
    <source>
        <dbReference type="SAM" id="Phobius"/>
    </source>
</evidence>
<dbReference type="OrthoDB" id="4426844at2"/>
<dbReference type="InterPro" id="IPR058488">
    <property type="entry name" value="DUF8175"/>
</dbReference>
<keyword evidence="1" id="KW-1133">Transmembrane helix</keyword>
<evidence type="ECO:0000313" key="4">
    <source>
        <dbReference type="Proteomes" id="UP000076038"/>
    </source>
</evidence>
<feature type="transmembrane region" description="Helical" evidence="1">
    <location>
        <begin position="12"/>
        <end position="30"/>
    </location>
</feature>
<feature type="domain" description="DUF8175" evidence="2">
    <location>
        <begin position="43"/>
        <end position="207"/>
    </location>
</feature>
<evidence type="ECO:0000259" key="2">
    <source>
        <dbReference type="Pfam" id="PF26526"/>
    </source>
</evidence>